<dbReference type="GO" id="GO:0005524">
    <property type="term" value="F:ATP binding"/>
    <property type="evidence" value="ECO:0007669"/>
    <property type="project" value="UniProtKB-UniRule"/>
</dbReference>
<evidence type="ECO:0000313" key="10">
    <source>
        <dbReference type="EMBL" id="KAA6387066.1"/>
    </source>
</evidence>
<dbReference type="InterPro" id="IPR008271">
    <property type="entry name" value="Ser/Thr_kinase_AS"/>
</dbReference>
<evidence type="ECO:0000256" key="4">
    <source>
        <dbReference type="ARBA" id="ARBA00022741"/>
    </source>
</evidence>
<dbReference type="Pfam" id="PF00069">
    <property type="entry name" value="Pkinase"/>
    <property type="match status" value="1"/>
</dbReference>
<keyword evidence="5 10" id="KW-0418">Kinase</keyword>
<name>A0A5J4VXZ9_9EUKA</name>
<evidence type="ECO:0000256" key="7">
    <source>
        <dbReference type="PROSITE-ProRule" id="PRU10141"/>
    </source>
</evidence>
<organism evidence="10 11">
    <name type="scientific">Streblomastix strix</name>
    <dbReference type="NCBI Taxonomy" id="222440"/>
    <lineage>
        <taxon>Eukaryota</taxon>
        <taxon>Metamonada</taxon>
        <taxon>Preaxostyla</taxon>
        <taxon>Oxymonadida</taxon>
        <taxon>Streblomastigidae</taxon>
        <taxon>Streblomastix</taxon>
    </lineage>
</organism>
<evidence type="ECO:0000256" key="8">
    <source>
        <dbReference type="SAM" id="Phobius"/>
    </source>
</evidence>
<dbReference type="InterPro" id="IPR017441">
    <property type="entry name" value="Protein_kinase_ATP_BS"/>
</dbReference>
<evidence type="ECO:0000256" key="2">
    <source>
        <dbReference type="ARBA" id="ARBA00012513"/>
    </source>
</evidence>
<dbReference type="InterPro" id="IPR011009">
    <property type="entry name" value="Kinase-like_dom_sf"/>
</dbReference>
<dbReference type="PROSITE" id="PS00108">
    <property type="entry name" value="PROTEIN_KINASE_ST"/>
    <property type="match status" value="1"/>
</dbReference>
<keyword evidence="6 7" id="KW-0067">ATP-binding</keyword>
<feature type="domain" description="Protein kinase" evidence="9">
    <location>
        <begin position="839"/>
        <end position="1114"/>
    </location>
</feature>
<dbReference type="PROSITE" id="PS00107">
    <property type="entry name" value="PROTEIN_KINASE_ATP"/>
    <property type="match status" value="1"/>
</dbReference>
<evidence type="ECO:0000256" key="1">
    <source>
        <dbReference type="ARBA" id="ARBA00010886"/>
    </source>
</evidence>
<dbReference type="PANTHER" id="PTHR43671">
    <property type="entry name" value="SERINE/THREONINE-PROTEIN KINASE NEK"/>
    <property type="match status" value="1"/>
</dbReference>
<feature type="binding site" evidence="7">
    <location>
        <position position="868"/>
    </location>
    <ligand>
        <name>ATP</name>
        <dbReference type="ChEBI" id="CHEBI:30616"/>
    </ligand>
</feature>
<accession>A0A5J4VXZ9</accession>
<keyword evidence="8" id="KW-1133">Transmembrane helix</keyword>
<dbReference type="PANTHER" id="PTHR43671:SF13">
    <property type="entry name" value="SERINE_THREONINE-PROTEIN KINASE NEK2"/>
    <property type="match status" value="1"/>
</dbReference>
<dbReference type="SMART" id="SM00220">
    <property type="entry name" value="S_TKc"/>
    <property type="match status" value="1"/>
</dbReference>
<evidence type="ECO:0000256" key="5">
    <source>
        <dbReference type="ARBA" id="ARBA00022777"/>
    </source>
</evidence>
<dbReference type="SUPFAM" id="SSF56112">
    <property type="entry name" value="Protein kinase-like (PK-like)"/>
    <property type="match status" value="1"/>
</dbReference>
<dbReference type="PROSITE" id="PS50011">
    <property type="entry name" value="PROTEIN_KINASE_DOM"/>
    <property type="match status" value="1"/>
</dbReference>
<keyword evidence="8" id="KW-0472">Membrane</keyword>
<evidence type="ECO:0000259" key="9">
    <source>
        <dbReference type="PROSITE" id="PS50011"/>
    </source>
</evidence>
<keyword evidence="8" id="KW-0812">Transmembrane</keyword>
<dbReference type="InterPro" id="IPR050660">
    <property type="entry name" value="NEK_Ser/Thr_kinase"/>
</dbReference>
<comment type="similarity">
    <text evidence="1">Belongs to the protein kinase superfamily. NEK Ser/Thr protein kinase family. NIMA subfamily.</text>
</comment>
<keyword evidence="3" id="KW-0808">Transferase</keyword>
<dbReference type="Proteomes" id="UP000324800">
    <property type="component" value="Unassembled WGS sequence"/>
</dbReference>
<proteinExistence type="inferred from homology"/>
<reference evidence="10 11" key="1">
    <citation type="submission" date="2019-03" db="EMBL/GenBank/DDBJ databases">
        <title>Single cell metagenomics reveals metabolic interactions within the superorganism composed of flagellate Streblomastix strix and complex community of Bacteroidetes bacteria on its surface.</title>
        <authorList>
            <person name="Treitli S.C."/>
            <person name="Kolisko M."/>
            <person name="Husnik F."/>
            <person name="Keeling P."/>
            <person name="Hampl V."/>
        </authorList>
    </citation>
    <scope>NUCLEOTIDE SEQUENCE [LARGE SCALE GENOMIC DNA]</scope>
    <source>
        <strain evidence="10">ST1C</strain>
    </source>
</reference>
<comment type="caution">
    <text evidence="10">The sequence shown here is derived from an EMBL/GenBank/DDBJ whole genome shotgun (WGS) entry which is preliminary data.</text>
</comment>
<feature type="transmembrane region" description="Helical" evidence="8">
    <location>
        <begin position="662"/>
        <end position="688"/>
    </location>
</feature>
<dbReference type="EMBL" id="SNRW01004533">
    <property type="protein sequence ID" value="KAA6387066.1"/>
    <property type="molecule type" value="Genomic_DNA"/>
</dbReference>
<dbReference type="EC" id="2.7.11.1" evidence="2"/>
<sequence length="1121" mass="125909">MDQTSLPSTLLITQTASQRTFRNFPETSSSLSYIQIITDKYFSIKGSVIFQQINFVVPYGKSEYNFAILGLDQQTSISLINCQMSNEVGISEIHHYLIMHQFGSLLIDGLTIDNISSNVSALFNEIVIGTINIINSHFQNFTRSFFESEPNIGGVIRAYIKSELAEFFIQNTSFINCIQEGKFYGGAMSIHVSNQGQVLLSNVDPLSVFGIDKDINFALILTNTLLDNDIQITIPSKYSDYITIQSDGYISDQNEYTKQQIITSSKTDTFFSIIDSGHLELYGLLFDNLKPQSSNPLISISTDDNSQIPTLSIIDCKFSQDLNSYPDTSISHTIIQVNGGILKLIGTQIQNYQLSNQKKQPGDGNGAAINADIKLGSKLIIKDSCQFYKCISNNGNGGAIYVDIDFASQFEFIINDATIQGCQVKAKATLDYPTGYGGGIFLTGSGEYDPSTQSIDLKGMKIYNNVADNGGQSLYVAMTQIAEWCKYGIFGEYIKGNYSDQKSDFNELQGISVDRDSFNKLSSEQIIQDQLFLQYQWRILAILTNARIILNVTIEQQPLRFVIEGSKMIQGYLLAIQQYNSDDLIYPSNESYQPIALTGDPQDFQTATFGMKDYSWFDYKKKEYNMLISNDRRFFTGIDRQEGEDLLMQVEIEQDFKSQFPVWAIVAIIIGSLVVIAVLIIVISIIVYRQKVNKRRKTSDSRQTGSFSRQQPVQLVGQQHVQLDNPQPDQLDIPQPGSLHTPLPIQQHSPLIETPVGHQPEIVAIQQHDQQPVYTSSDNNIQEPSSSFLINDLIGQNSQIGQYSPGPQQTPPNNINPLPNNINIINIHTFNTNWVLANFAIIGELGKGGYGVVYHAIEISSNRHVALKKMKYGTDKEKLNANKEKDMMVLSYQSHHQNGSQSHIVEPLGFFVDNNSAYLVIEYFKNGDLRKYINSMRSMGAEINDDKALKIIYQLSDAVYQIHLINIIHGDIKPENILLTQDYKVKLTDFGLAKQMPDGRSYLTVQGGTFTFQAPELLTGSKQQGDNRVVQRSSADIWAIGISMFELLAQRHPFFTNDEGNPSTKELIRRITEDAPAKLPDHYSINLKDLIRDMLEKDSSRRITAEKILEKPEVAQFRANN</sequence>
<keyword evidence="4 7" id="KW-0547">Nucleotide-binding</keyword>
<evidence type="ECO:0000313" key="11">
    <source>
        <dbReference type="Proteomes" id="UP000324800"/>
    </source>
</evidence>
<dbReference type="AlphaFoldDB" id="A0A5J4VXZ9"/>
<dbReference type="InterPro" id="IPR000719">
    <property type="entry name" value="Prot_kinase_dom"/>
</dbReference>
<evidence type="ECO:0000256" key="3">
    <source>
        <dbReference type="ARBA" id="ARBA00022679"/>
    </source>
</evidence>
<dbReference type="GO" id="GO:0004674">
    <property type="term" value="F:protein serine/threonine kinase activity"/>
    <property type="evidence" value="ECO:0007669"/>
    <property type="project" value="UniProtKB-EC"/>
</dbReference>
<dbReference type="Gene3D" id="1.10.510.10">
    <property type="entry name" value="Transferase(Phosphotransferase) domain 1"/>
    <property type="match status" value="1"/>
</dbReference>
<gene>
    <name evidence="10" type="ORF">EZS28_017408</name>
</gene>
<evidence type="ECO:0000256" key="6">
    <source>
        <dbReference type="ARBA" id="ARBA00022840"/>
    </source>
</evidence>
<protein>
    <recommendedName>
        <fullName evidence="2">non-specific serine/threonine protein kinase</fullName>
        <ecNumber evidence="2">2.7.11.1</ecNumber>
    </recommendedName>
</protein>